<comment type="caution">
    <text evidence="12">The sequence shown here is derived from an EMBL/GenBank/DDBJ whole genome shotgun (WGS) entry which is preliminary data.</text>
</comment>
<evidence type="ECO:0000259" key="11">
    <source>
        <dbReference type="Pfam" id="PF04577"/>
    </source>
</evidence>
<dbReference type="PANTHER" id="PTHR20961:SF148">
    <property type="entry name" value="EGF DOMAIN-SPECIFIC O-LINKED N-ACETYLGLUCOSAMINE TRANSFERASE"/>
    <property type="match status" value="1"/>
</dbReference>
<evidence type="ECO:0000256" key="7">
    <source>
        <dbReference type="ARBA" id="ARBA00040944"/>
    </source>
</evidence>
<keyword evidence="6" id="KW-0325">Glycoprotein</keyword>
<evidence type="ECO:0000256" key="6">
    <source>
        <dbReference type="ARBA" id="ARBA00023180"/>
    </source>
</evidence>
<proteinExistence type="predicted"/>
<dbReference type="EC" id="2.4.1.255" evidence="1"/>
<accession>A0A430Q500</accession>
<evidence type="ECO:0000256" key="5">
    <source>
        <dbReference type="ARBA" id="ARBA00022824"/>
    </source>
</evidence>
<comment type="catalytic activity">
    <reaction evidence="10">
        <text>L-threonyl-[protein] + UDP-N-acetyl-alpha-D-glucosamine = 3-O-(N-acetyl-beta-D-glucosaminyl)-L-threonyl-[protein] + UDP + H(+)</text>
        <dbReference type="Rhea" id="RHEA:48908"/>
        <dbReference type="Rhea" id="RHEA-COMP:11060"/>
        <dbReference type="Rhea" id="RHEA-COMP:12252"/>
        <dbReference type="ChEBI" id="CHEBI:15378"/>
        <dbReference type="ChEBI" id="CHEBI:30013"/>
        <dbReference type="ChEBI" id="CHEBI:57705"/>
        <dbReference type="ChEBI" id="CHEBI:58223"/>
        <dbReference type="ChEBI" id="CHEBI:90840"/>
        <dbReference type="EC" id="2.4.1.255"/>
    </reaction>
</comment>
<dbReference type="Proteomes" id="UP000290809">
    <property type="component" value="Unassembled WGS sequence"/>
</dbReference>
<reference evidence="12 13" key="1">
    <citation type="journal article" date="2019" name="PLoS Pathog.">
        <title>Genome sequence of the bovine parasite Schistosoma bovis Tanzania.</title>
        <authorList>
            <person name="Oey H."/>
            <person name="Zakrzewski M."/>
            <person name="Gobert G."/>
            <person name="Gravermann K."/>
            <person name="Stoye J."/>
            <person name="Jones M."/>
            <person name="Mcmanus D."/>
            <person name="Krause L."/>
        </authorList>
    </citation>
    <scope>NUCLEOTIDE SEQUENCE [LARGE SCALE GENOMIC DNA]</scope>
    <source>
        <strain evidence="12 13">TAN1997</strain>
    </source>
</reference>
<evidence type="ECO:0000256" key="4">
    <source>
        <dbReference type="ARBA" id="ARBA00022729"/>
    </source>
</evidence>
<evidence type="ECO:0000313" key="12">
    <source>
        <dbReference type="EMBL" id="RTG82775.1"/>
    </source>
</evidence>
<evidence type="ECO:0000313" key="13">
    <source>
        <dbReference type="Proteomes" id="UP000290809"/>
    </source>
</evidence>
<dbReference type="PANTHER" id="PTHR20961">
    <property type="entry name" value="GLYCOSYLTRANSFERASE"/>
    <property type="match status" value="1"/>
</dbReference>
<gene>
    <name evidence="12" type="ORF">DC041_0003833</name>
</gene>
<protein>
    <recommendedName>
        <fullName evidence="7">EGF domain-specific O-linked N-acetylglucosamine transferase</fullName>
        <ecNumber evidence="1">2.4.1.255</ecNumber>
    </recommendedName>
    <alternativeName>
        <fullName evidence="8">Extracellular O-linked N-acetylglucosamine transferase</fullName>
    </alternativeName>
</protein>
<organism evidence="12 13">
    <name type="scientific">Schistosoma bovis</name>
    <name type="common">Blood fluke</name>
    <dbReference type="NCBI Taxonomy" id="6184"/>
    <lineage>
        <taxon>Eukaryota</taxon>
        <taxon>Metazoa</taxon>
        <taxon>Spiralia</taxon>
        <taxon>Lophotrochozoa</taxon>
        <taxon>Platyhelminthes</taxon>
        <taxon>Trematoda</taxon>
        <taxon>Digenea</taxon>
        <taxon>Strigeidida</taxon>
        <taxon>Schistosomatoidea</taxon>
        <taxon>Schistosomatidae</taxon>
        <taxon>Schistosoma</taxon>
    </lineage>
</organism>
<dbReference type="InterPro" id="IPR007657">
    <property type="entry name" value="Glycosyltransferase_61"/>
</dbReference>
<evidence type="ECO:0000256" key="1">
    <source>
        <dbReference type="ARBA" id="ARBA00011970"/>
    </source>
</evidence>
<dbReference type="InterPro" id="IPR049625">
    <property type="entry name" value="Glyco_transf_61_cat"/>
</dbReference>
<keyword evidence="13" id="KW-1185">Reference proteome</keyword>
<feature type="domain" description="Glycosyltransferase 61 catalytic" evidence="11">
    <location>
        <begin position="229"/>
        <end position="394"/>
    </location>
</feature>
<keyword evidence="2" id="KW-0328">Glycosyltransferase</keyword>
<keyword evidence="5" id="KW-0256">Endoplasmic reticulum</keyword>
<evidence type="ECO:0000256" key="8">
    <source>
        <dbReference type="ARBA" id="ARBA00042574"/>
    </source>
</evidence>
<evidence type="ECO:0000256" key="2">
    <source>
        <dbReference type="ARBA" id="ARBA00022676"/>
    </source>
</evidence>
<keyword evidence="4" id="KW-0732">Signal</keyword>
<sequence>MLFSIYVTNRNKNHLDLIAIEGTGTDLYDFGVNVVVFKNVFIDPSKVVGAIGGEDPMKVANQPESYELLEFQYGFIKTSVKPNIKKEQLRSYETNVITFLKSVEVLDSMNLDTTNIYKEKIVFLITRVEYANLYHTMTDWYNTYLTMKLLNLSINNIHLLITDGHPIEYANLYHTMTDWYNTYLTMKLLNLSINNIHLLITDGHPIGNLDEVWYQLFNYSISRIGAYRQITNYIHHNNTNLLRILPMNKNHLLHIHKLVIIPYGYSSPLYVDKPLLSNMYIEEFRQFLLQSYHYNMNDNLCDKHIVTNYKLPKIIIISRRNYIAHPRNINGHISRKINNELQLLNQLKQLGFTNSLIIDFINLTINEQLNLIINTDILIGMHGAGLTYSLLLSNTSMLIELFPNYCCINNQHFIKFTKLRHIDYYAYYGLSINDNRQLESTYIPIDDFQTIILQTYKKWKENCMKINEKNKQTKSR</sequence>
<evidence type="ECO:0000256" key="9">
    <source>
        <dbReference type="ARBA" id="ARBA00048317"/>
    </source>
</evidence>
<evidence type="ECO:0000256" key="3">
    <source>
        <dbReference type="ARBA" id="ARBA00022679"/>
    </source>
</evidence>
<dbReference type="Pfam" id="PF04577">
    <property type="entry name" value="Glyco_transf_61"/>
    <property type="match status" value="1"/>
</dbReference>
<name>A0A430Q500_SCHBO</name>
<comment type="catalytic activity">
    <reaction evidence="9">
        <text>L-seryl-[protein] + UDP-N-acetyl-alpha-D-glucosamine = 3-O-(N-acetyl-beta-D-glucosaminyl)-L-seryl-[protein] + UDP + H(+)</text>
        <dbReference type="Rhea" id="RHEA:48904"/>
        <dbReference type="Rhea" id="RHEA-COMP:9863"/>
        <dbReference type="Rhea" id="RHEA-COMP:12251"/>
        <dbReference type="ChEBI" id="CHEBI:15378"/>
        <dbReference type="ChEBI" id="CHEBI:29999"/>
        <dbReference type="ChEBI" id="CHEBI:57705"/>
        <dbReference type="ChEBI" id="CHEBI:58223"/>
        <dbReference type="ChEBI" id="CHEBI:90838"/>
        <dbReference type="EC" id="2.4.1.255"/>
    </reaction>
</comment>
<evidence type="ECO:0000256" key="10">
    <source>
        <dbReference type="ARBA" id="ARBA00049432"/>
    </source>
</evidence>
<dbReference type="EMBL" id="QMKO01002701">
    <property type="protein sequence ID" value="RTG82775.1"/>
    <property type="molecule type" value="Genomic_DNA"/>
</dbReference>
<dbReference type="STRING" id="6184.A0A430Q500"/>
<dbReference type="AlphaFoldDB" id="A0A430Q500"/>
<dbReference type="GO" id="GO:0097363">
    <property type="term" value="F:protein O-acetylglucosaminyltransferase activity"/>
    <property type="evidence" value="ECO:0007669"/>
    <property type="project" value="UniProtKB-EC"/>
</dbReference>
<keyword evidence="3 12" id="KW-0808">Transferase</keyword>